<dbReference type="InParanoid" id="D8PNI4"/>
<evidence type="ECO:0000313" key="3">
    <source>
        <dbReference type="Proteomes" id="UP000007431"/>
    </source>
</evidence>
<feature type="region of interest" description="Disordered" evidence="1">
    <location>
        <begin position="1"/>
        <end position="117"/>
    </location>
</feature>
<feature type="compositionally biased region" description="Low complexity" evidence="1">
    <location>
        <begin position="150"/>
        <end position="164"/>
    </location>
</feature>
<feature type="region of interest" description="Disordered" evidence="1">
    <location>
        <begin position="319"/>
        <end position="339"/>
    </location>
</feature>
<sequence length="339" mass="36667">MPPKGKGDRGFPKRLENAFNENNSPMWGHTGWIGPHPSEESPHGQTGTLGYSGRELQYRPDGERSRGRRSNGLQGLYNPPWTAESHLNANRQAMPSSTHGASTRLPPSNLAPESRWSSSRYDARLNTQRAFFPYQGQTSADGAWTNAGFSSPPSSLNNPQSASLRSQGLWTPQHVVSQTMPPDSFDQELPDLFSSNPRPRQAPQGFYQGPIPSTSTPSTTVSFDEQQDIVVGHTLNTGDAFAVVPSSAYQQLTLPFPNTNSPSYSSDMSTGTQTPLTSPVGSIVSLPTPSPALYVPNTMPQAAQLSPYSAYPSGQNFSGSDVSHGMDNRYHDSSSFGPH</sequence>
<proteinExistence type="predicted"/>
<feature type="compositionally biased region" description="Polar residues" evidence="1">
    <location>
        <begin position="85"/>
        <end position="101"/>
    </location>
</feature>
<dbReference type="HOGENOM" id="CLU_819290_0_0_1"/>
<organism evidence="3">
    <name type="scientific">Schizophyllum commune (strain H4-8 / FGSC 9210)</name>
    <name type="common">Split gill fungus</name>
    <dbReference type="NCBI Taxonomy" id="578458"/>
    <lineage>
        <taxon>Eukaryota</taxon>
        <taxon>Fungi</taxon>
        <taxon>Dikarya</taxon>
        <taxon>Basidiomycota</taxon>
        <taxon>Agaricomycotina</taxon>
        <taxon>Agaricomycetes</taxon>
        <taxon>Agaricomycetidae</taxon>
        <taxon>Agaricales</taxon>
        <taxon>Schizophyllaceae</taxon>
        <taxon>Schizophyllum</taxon>
    </lineage>
</organism>
<feature type="compositionally biased region" description="Polar residues" evidence="1">
    <location>
        <begin position="165"/>
        <end position="181"/>
    </location>
</feature>
<dbReference type="AlphaFoldDB" id="D8PNI4"/>
<accession>D8PNI4</accession>
<feature type="compositionally biased region" description="Basic and acidic residues" evidence="1">
    <location>
        <begin position="56"/>
        <end position="65"/>
    </location>
</feature>
<gene>
    <name evidence="2" type="ORF">SCHCODRAFT_102388</name>
</gene>
<dbReference type="VEuPathDB" id="FungiDB:SCHCODRAFT_02537956"/>
<dbReference type="Proteomes" id="UP000007431">
    <property type="component" value="Unassembled WGS sequence"/>
</dbReference>
<evidence type="ECO:0000256" key="1">
    <source>
        <dbReference type="SAM" id="MobiDB-lite"/>
    </source>
</evidence>
<dbReference type="EMBL" id="GL377302">
    <property type="protein sequence ID" value="EFJ02906.1"/>
    <property type="molecule type" value="Genomic_DNA"/>
</dbReference>
<feature type="non-terminal residue" evidence="2">
    <location>
        <position position="339"/>
    </location>
</feature>
<feature type="region of interest" description="Disordered" evidence="1">
    <location>
        <begin position="141"/>
        <end position="202"/>
    </location>
</feature>
<keyword evidence="3" id="KW-1185">Reference proteome</keyword>
<feature type="compositionally biased region" description="Basic and acidic residues" evidence="1">
    <location>
        <begin position="1"/>
        <end position="16"/>
    </location>
</feature>
<name>D8PNI4_SCHCM</name>
<evidence type="ECO:0000313" key="2">
    <source>
        <dbReference type="EMBL" id="EFJ02906.1"/>
    </source>
</evidence>
<reference evidence="2 3" key="1">
    <citation type="journal article" date="2010" name="Nat. Biotechnol.">
        <title>Genome sequence of the model mushroom Schizophyllum commune.</title>
        <authorList>
            <person name="Ohm R.A."/>
            <person name="de Jong J.F."/>
            <person name="Lugones L.G."/>
            <person name="Aerts A."/>
            <person name="Kothe E."/>
            <person name="Stajich J.E."/>
            <person name="de Vries R.P."/>
            <person name="Record E."/>
            <person name="Levasseur A."/>
            <person name="Baker S.E."/>
            <person name="Bartholomew K.A."/>
            <person name="Coutinho P.M."/>
            <person name="Erdmann S."/>
            <person name="Fowler T.J."/>
            <person name="Gathman A.C."/>
            <person name="Lombard V."/>
            <person name="Henrissat B."/>
            <person name="Knabe N."/>
            <person name="Kuees U."/>
            <person name="Lilly W.W."/>
            <person name="Lindquist E."/>
            <person name="Lucas S."/>
            <person name="Magnuson J.K."/>
            <person name="Piumi F."/>
            <person name="Raudaskoski M."/>
            <person name="Salamov A."/>
            <person name="Schmutz J."/>
            <person name="Schwarze F.W.M.R."/>
            <person name="vanKuyk P.A."/>
            <person name="Horton J.S."/>
            <person name="Grigoriev I.V."/>
            <person name="Woesten H.A.B."/>
        </authorList>
    </citation>
    <scope>NUCLEOTIDE SEQUENCE [LARGE SCALE GENOMIC DNA]</scope>
    <source>
        <strain evidence="3">H4-8 / FGSC 9210</strain>
    </source>
</reference>
<protein>
    <submittedName>
        <fullName evidence="2">Uncharacterized protein</fullName>
    </submittedName>
</protein>